<dbReference type="SUPFAM" id="SSF53850">
    <property type="entry name" value="Periplasmic binding protein-like II"/>
    <property type="match status" value="1"/>
</dbReference>
<dbReference type="Gene3D" id="3.40.190.10">
    <property type="entry name" value="Periplasmic binding protein-like II"/>
    <property type="match status" value="2"/>
</dbReference>
<evidence type="ECO:0000256" key="5">
    <source>
        <dbReference type="SAM" id="SignalP"/>
    </source>
</evidence>
<gene>
    <name evidence="7" type="ORF">GCM10008906_11040</name>
</gene>
<dbReference type="Pfam" id="PF00497">
    <property type="entry name" value="SBP_bac_3"/>
    <property type="match status" value="1"/>
</dbReference>
<dbReference type="PANTHER" id="PTHR35936:SF34">
    <property type="entry name" value="ABC TRANSPORTER EXTRACELLULAR-BINDING PROTEIN YCKB-RELATED"/>
    <property type="match status" value="1"/>
</dbReference>
<keyword evidence="8" id="KW-1185">Reference proteome</keyword>
<comment type="subcellular location">
    <subcellularLocation>
        <location evidence="1">Cell envelope</location>
    </subcellularLocation>
</comment>
<evidence type="ECO:0000256" key="2">
    <source>
        <dbReference type="ARBA" id="ARBA00010333"/>
    </source>
</evidence>
<feature type="chain" id="PRO_5046254314" evidence="5">
    <location>
        <begin position="23"/>
        <end position="273"/>
    </location>
</feature>
<organism evidence="7 8">
    <name type="scientific">Clostridium oceanicum</name>
    <dbReference type="NCBI Taxonomy" id="1543"/>
    <lineage>
        <taxon>Bacteria</taxon>
        <taxon>Bacillati</taxon>
        <taxon>Bacillota</taxon>
        <taxon>Clostridia</taxon>
        <taxon>Eubacteriales</taxon>
        <taxon>Clostridiaceae</taxon>
        <taxon>Clostridium</taxon>
    </lineage>
</organism>
<proteinExistence type="inferred from homology"/>
<evidence type="ECO:0000313" key="8">
    <source>
        <dbReference type="Proteomes" id="UP001501510"/>
    </source>
</evidence>
<feature type="signal peptide" evidence="5">
    <location>
        <begin position="1"/>
        <end position="22"/>
    </location>
</feature>
<dbReference type="Proteomes" id="UP001501510">
    <property type="component" value="Unassembled WGS sequence"/>
</dbReference>
<comment type="similarity">
    <text evidence="2 4">Belongs to the bacterial solute-binding protein 3 family.</text>
</comment>
<keyword evidence="3 5" id="KW-0732">Signal</keyword>
<evidence type="ECO:0000256" key="4">
    <source>
        <dbReference type="RuleBase" id="RU003744"/>
    </source>
</evidence>
<dbReference type="InterPro" id="IPR001638">
    <property type="entry name" value="Solute-binding_3/MltF_N"/>
</dbReference>
<dbReference type="InterPro" id="IPR018313">
    <property type="entry name" value="SBP_3_CS"/>
</dbReference>
<sequence length="273" mass="30600">MKKFKKYILLMVSILTILSLIGCTSKTNEKDKKKDTAKSTSFKTKENGKLTVGFCATWAPFESKKTDGSFEGFDVDMAKEIGKDLSLDIQFADADWQGLIPSLQKGDYDVVISCVSKSGARNETVDFSDVYYELPSCIVVKKGNTTIKSKEDLKGKVVGVQLGTADEMAAEKLNKELKFKNLRKFKLPPDEMLDLNQGRLDAVIVGYPYAISTINKTKQYEIIGKPFDETDIVMLTKKGNSELTKAINKSLKRIKEDGTYDKLIKKWISLNKK</sequence>
<evidence type="ECO:0000259" key="6">
    <source>
        <dbReference type="SMART" id="SM00062"/>
    </source>
</evidence>
<accession>A0ABN1JD21</accession>
<reference evidence="7 8" key="1">
    <citation type="journal article" date="2019" name="Int. J. Syst. Evol. Microbiol.">
        <title>The Global Catalogue of Microorganisms (GCM) 10K type strain sequencing project: providing services to taxonomists for standard genome sequencing and annotation.</title>
        <authorList>
            <consortium name="The Broad Institute Genomics Platform"/>
            <consortium name="The Broad Institute Genome Sequencing Center for Infectious Disease"/>
            <person name="Wu L."/>
            <person name="Ma J."/>
        </authorList>
    </citation>
    <scope>NUCLEOTIDE SEQUENCE [LARGE SCALE GENOMIC DNA]</scope>
    <source>
        <strain evidence="7 8">JCM 1407</strain>
    </source>
</reference>
<dbReference type="EMBL" id="BAAACG010000006">
    <property type="protein sequence ID" value="GAA0736264.1"/>
    <property type="molecule type" value="Genomic_DNA"/>
</dbReference>
<evidence type="ECO:0000313" key="7">
    <source>
        <dbReference type="EMBL" id="GAA0736264.1"/>
    </source>
</evidence>
<protein>
    <submittedName>
        <fullName evidence="7">ABC transporter substrate-binding protein</fullName>
    </submittedName>
</protein>
<dbReference type="PROSITE" id="PS01039">
    <property type="entry name" value="SBP_BACTERIAL_3"/>
    <property type="match status" value="1"/>
</dbReference>
<name>A0ABN1JD21_9CLOT</name>
<feature type="domain" description="Solute-binding protein family 3/N-terminal" evidence="6">
    <location>
        <begin position="49"/>
        <end position="271"/>
    </location>
</feature>
<dbReference type="CDD" id="cd13530">
    <property type="entry name" value="PBP2_peptides_like"/>
    <property type="match status" value="1"/>
</dbReference>
<evidence type="ECO:0000256" key="3">
    <source>
        <dbReference type="ARBA" id="ARBA00022729"/>
    </source>
</evidence>
<dbReference type="SMART" id="SM00062">
    <property type="entry name" value="PBPb"/>
    <property type="match status" value="1"/>
</dbReference>
<dbReference type="RefSeq" id="WP_343759653.1">
    <property type="nucleotide sequence ID" value="NZ_BAAACG010000006.1"/>
</dbReference>
<comment type="caution">
    <text evidence="7">The sequence shown here is derived from an EMBL/GenBank/DDBJ whole genome shotgun (WGS) entry which is preliminary data.</text>
</comment>
<evidence type="ECO:0000256" key="1">
    <source>
        <dbReference type="ARBA" id="ARBA00004196"/>
    </source>
</evidence>
<dbReference type="PANTHER" id="PTHR35936">
    <property type="entry name" value="MEMBRANE-BOUND LYTIC MUREIN TRANSGLYCOSYLASE F"/>
    <property type="match status" value="1"/>
</dbReference>
<dbReference type="PROSITE" id="PS51257">
    <property type="entry name" value="PROKAR_LIPOPROTEIN"/>
    <property type="match status" value="1"/>
</dbReference>